<dbReference type="RefSeq" id="WP_323698991.1">
    <property type="nucleotide sequence ID" value="NZ_JAYGIL010000039.1"/>
</dbReference>
<dbReference type="Proteomes" id="UP001303899">
    <property type="component" value="Unassembled WGS sequence"/>
</dbReference>
<sequence length="150" mass="17384">MGKIVIDETIGKEQLRDTIYENLPKEHIQQVLQILTNKALKTTSYLSFLKNNYSLMKQFAPNLLTRLAFKVAFTKDNFETALTLVKDLQSGKKKKFPQDAPMNFVSNNWQKIVIQDGIIDQKNYELYVISLRSCLNKCKTFPNKCEFRGV</sequence>
<evidence type="ECO:0000313" key="2">
    <source>
        <dbReference type="Proteomes" id="UP001303899"/>
    </source>
</evidence>
<evidence type="ECO:0000313" key="1">
    <source>
        <dbReference type="EMBL" id="MEA5405586.1"/>
    </source>
</evidence>
<dbReference type="EMBL" id="JAYGIL010000039">
    <property type="protein sequence ID" value="MEA5405586.1"/>
    <property type="molecule type" value="Genomic_DNA"/>
</dbReference>
<reference evidence="1 2" key="1">
    <citation type="submission" date="2023-12" db="EMBL/GenBank/DDBJ databases">
        <title>Novel species of the genus Arcicella isolated from rivers.</title>
        <authorList>
            <person name="Lu H."/>
        </authorList>
    </citation>
    <scope>NUCLEOTIDE SEQUENCE [LARGE SCALE GENOMIC DNA]</scope>
    <source>
        <strain evidence="1 2">DC2W</strain>
    </source>
</reference>
<organism evidence="1 2">
    <name type="scientific">Arcicella gelida</name>
    <dbReference type="NCBI Taxonomy" id="2984195"/>
    <lineage>
        <taxon>Bacteria</taxon>
        <taxon>Pseudomonadati</taxon>
        <taxon>Bacteroidota</taxon>
        <taxon>Cytophagia</taxon>
        <taxon>Cytophagales</taxon>
        <taxon>Flectobacillaceae</taxon>
        <taxon>Arcicella</taxon>
    </lineage>
</organism>
<proteinExistence type="predicted"/>
<protein>
    <submittedName>
        <fullName evidence="1">Uncharacterized protein</fullName>
    </submittedName>
</protein>
<keyword evidence="2" id="KW-1185">Reference proteome</keyword>
<comment type="caution">
    <text evidence="1">The sequence shown here is derived from an EMBL/GenBank/DDBJ whole genome shotgun (WGS) entry which is preliminary data.</text>
</comment>
<accession>A0ABU5SAU3</accession>
<gene>
    <name evidence="1" type="ORF">VB776_21780</name>
</gene>
<name>A0ABU5SAU3_9BACT</name>